<dbReference type="OrthoDB" id="9967995at2"/>
<feature type="transmembrane region" description="Helical" evidence="1">
    <location>
        <begin position="9"/>
        <end position="28"/>
    </location>
</feature>
<dbReference type="RefSeq" id="WP_076345666.1">
    <property type="nucleotide sequence ID" value="NZ_CP019082.1"/>
</dbReference>
<gene>
    <name evidence="2" type="ORF">BSF38_02277</name>
</gene>
<evidence type="ECO:0000313" key="3">
    <source>
        <dbReference type="Proteomes" id="UP000186309"/>
    </source>
</evidence>
<organism evidence="2 3">
    <name type="scientific">Paludisphaera borealis</name>
    <dbReference type="NCBI Taxonomy" id="1387353"/>
    <lineage>
        <taxon>Bacteria</taxon>
        <taxon>Pseudomonadati</taxon>
        <taxon>Planctomycetota</taxon>
        <taxon>Planctomycetia</taxon>
        <taxon>Isosphaerales</taxon>
        <taxon>Isosphaeraceae</taxon>
        <taxon>Paludisphaera</taxon>
    </lineage>
</organism>
<protein>
    <recommendedName>
        <fullName evidence="4">DUF378 domain-containing protein</fullName>
    </recommendedName>
</protein>
<keyword evidence="1" id="KW-1133">Transmembrane helix</keyword>
<dbReference type="KEGG" id="pbor:BSF38_02277"/>
<name>A0A1U7CPF2_9BACT</name>
<feature type="transmembrane region" description="Helical" evidence="1">
    <location>
        <begin position="48"/>
        <end position="68"/>
    </location>
</feature>
<keyword evidence="1" id="KW-0812">Transmembrane</keyword>
<evidence type="ECO:0000313" key="2">
    <source>
        <dbReference type="EMBL" id="APW60788.1"/>
    </source>
</evidence>
<dbReference type="AlphaFoldDB" id="A0A1U7CPF2"/>
<proteinExistence type="predicted"/>
<sequence length="86" mass="9142">MSQAQAVGPILRILGLAIELLGVTILMLSGRNDAVDVGSRFGITTNQIWGTVIVGFALWATGTALIFARKGRTQRKDAADLDRDAS</sequence>
<keyword evidence="3" id="KW-1185">Reference proteome</keyword>
<evidence type="ECO:0008006" key="4">
    <source>
        <dbReference type="Google" id="ProtNLM"/>
    </source>
</evidence>
<dbReference type="EMBL" id="CP019082">
    <property type="protein sequence ID" value="APW60788.1"/>
    <property type="molecule type" value="Genomic_DNA"/>
</dbReference>
<accession>A0A1U7CPF2</accession>
<evidence type="ECO:0000256" key="1">
    <source>
        <dbReference type="SAM" id="Phobius"/>
    </source>
</evidence>
<dbReference type="Proteomes" id="UP000186309">
    <property type="component" value="Chromosome"/>
</dbReference>
<keyword evidence="1" id="KW-0472">Membrane</keyword>
<reference evidence="3" key="1">
    <citation type="submission" date="2016-12" db="EMBL/GenBank/DDBJ databases">
        <title>Comparative genomics of four Isosphaeraceae planctomycetes: a common pool of plasmids and glycoside hydrolase genes.</title>
        <authorList>
            <person name="Ivanova A."/>
        </authorList>
    </citation>
    <scope>NUCLEOTIDE SEQUENCE [LARGE SCALE GENOMIC DNA]</scope>
    <source>
        <strain evidence="3">PX4</strain>
    </source>
</reference>